<keyword evidence="6 11" id="KW-1133">Transmembrane helix</keyword>
<feature type="chain" id="PRO_5046933586" evidence="12">
    <location>
        <begin position="36"/>
        <end position="341"/>
    </location>
</feature>
<keyword evidence="14" id="KW-1185">Reference proteome</keyword>
<dbReference type="SUPFAM" id="SSF103506">
    <property type="entry name" value="Mitochondrial carrier"/>
    <property type="match status" value="1"/>
</dbReference>
<gene>
    <name evidence="13" type="ORF">TeGR_g6152</name>
</gene>
<keyword evidence="7" id="KW-0496">Mitochondrion</keyword>
<dbReference type="Gene3D" id="1.50.40.10">
    <property type="entry name" value="Mitochondrial carrier domain"/>
    <property type="match status" value="2"/>
</dbReference>
<reference evidence="13 14" key="1">
    <citation type="journal article" date="2023" name="Commun. Biol.">
        <title>Genome analysis of Parmales, the sister group of diatoms, reveals the evolutionary specialization of diatoms from phago-mixotrophs to photoautotrophs.</title>
        <authorList>
            <person name="Ban H."/>
            <person name="Sato S."/>
            <person name="Yoshikawa S."/>
            <person name="Yamada K."/>
            <person name="Nakamura Y."/>
            <person name="Ichinomiya M."/>
            <person name="Sato N."/>
            <person name="Blanc-Mathieu R."/>
            <person name="Endo H."/>
            <person name="Kuwata A."/>
            <person name="Ogata H."/>
        </authorList>
    </citation>
    <scope>NUCLEOTIDE SEQUENCE [LARGE SCALE GENOMIC DNA]</scope>
</reference>
<comment type="subcellular location">
    <subcellularLocation>
        <location evidence="1">Mitochondrion membrane</location>
        <topology evidence="1">Multi-pass membrane protein</topology>
    </subcellularLocation>
</comment>
<dbReference type="InterPro" id="IPR018108">
    <property type="entry name" value="MCP_transmembrane"/>
</dbReference>
<evidence type="ECO:0000256" key="8">
    <source>
        <dbReference type="ARBA" id="ARBA00023136"/>
    </source>
</evidence>
<dbReference type="PANTHER" id="PTHR45624">
    <property type="entry name" value="MITOCHONDRIAL BASIC AMINO ACIDS TRANSPORTER-RELATED"/>
    <property type="match status" value="1"/>
</dbReference>
<evidence type="ECO:0000256" key="10">
    <source>
        <dbReference type="RuleBase" id="RU000488"/>
    </source>
</evidence>
<dbReference type="PANTHER" id="PTHR45624:SF10">
    <property type="entry name" value="SLC (SOLUTE CARRIER) HOMOLOG"/>
    <property type="match status" value="1"/>
</dbReference>
<accession>A0ABQ6N3F3</accession>
<evidence type="ECO:0000256" key="2">
    <source>
        <dbReference type="ARBA" id="ARBA00006375"/>
    </source>
</evidence>
<keyword evidence="8 9" id="KW-0472">Membrane</keyword>
<evidence type="ECO:0000256" key="6">
    <source>
        <dbReference type="ARBA" id="ARBA00022989"/>
    </source>
</evidence>
<dbReference type="InterPro" id="IPR050567">
    <property type="entry name" value="Mitochondrial_Carrier"/>
</dbReference>
<feature type="transmembrane region" description="Helical" evidence="11">
    <location>
        <begin position="59"/>
        <end position="81"/>
    </location>
</feature>
<evidence type="ECO:0000256" key="3">
    <source>
        <dbReference type="ARBA" id="ARBA00022448"/>
    </source>
</evidence>
<evidence type="ECO:0000256" key="1">
    <source>
        <dbReference type="ARBA" id="ARBA00004225"/>
    </source>
</evidence>
<dbReference type="PROSITE" id="PS50920">
    <property type="entry name" value="SOLCAR"/>
    <property type="match status" value="3"/>
</dbReference>
<dbReference type="Proteomes" id="UP001165060">
    <property type="component" value="Unassembled WGS sequence"/>
</dbReference>
<keyword evidence="5" id="KW-0677">Repeat</keyword>
<feature type="repeat" description="Solcar" evidence="9">
    <location>
        <begin position="58"/>
        <end position="152"/>
    </location>
</feature>
<evidence type="ECO:0000256" key="5">
    <source>
        <dbReference type="ARBA" id="ARBA00022737"/>
    </source>
</evidence>
<organism evidence="13 14">
    <name type="scientific">Tetraparma gracilis</name>
    <dbReference type="NCBI Taxonomy" id="2962635"/>
    <lineage>
        <taxon>Eukaryota</taxon>
        <taxon>Sar</taxon>
        <taxon>Stramenopiles</taxon>
        <taxon>Ochrophyta</taxon>
        <taxon>Bolidophyceae</taxon>
        <taxon>Parmales</taxon>
        <taxon>Triparmaceae</taxon>
        <taxon>Tetraparma</taxon>
    </lineage>
</organism>
<protein>
    <submittedName>
        <fullName evidence="13">Uncharacterized protein</fullName>
    </submittedName>
</protein>
<dbReference type="Pfam" id="PF00153">
    <property type="entry name" value="Mito_carr"/>
    <property type="match status" value="3"/>
</dbReference>
<feature type="signal peptide" evidence="12">
    <location>
        <begin position="1"/>
        <end position="35"/>
    </location>
</feature>
<evidence type="ECO:0000256" key="11">
    <source>
        <dbReference type="SAM" id="Phobius"/>
    </source>
</evidence>
<comment type="caution">
    <text evidence="13">The sequence shown here is derived from an EMBL/GenBank/DDBJ whole genome shotgun (WGS) entry which is preliminary data.</text>
</comment>
<dbReference type="InterPro" id="IPR002067">
    <property type="entry name" value="MCP"/>
</dbReference>
<evidence type="ECO:0000256" key="12">
    <source>
        <dbReference type="SAM" id="SignalP"/>
    </source>
</evidence>
<dbReference type="PRINTS" id="PR00926">
    <property type="entry name" value="MITOCARRIER"/>
</dbReference>
<keyword evidence="4 9" id="KW-0812">Transmembrane</keyword>
<name>A0ABQ6N3F3_9STRA</name>
<proteinExistence type="inferred from homology"/>
<feature type="repeat" description="Solcar" evidence="9">
    <location>
        <begin position="248"/>
        <end position="334"/>
    </location>
</feature>
<evidence type="ECO:0000256" key="7">
    <source>
        <dbReference type="ARBA" id="ARBA00023128"/>
    </source>
</evidence>
<comment type="similarity">
    <text evidence="2 10">Belongs to the mitochondrial carrier (TC 2.A.29) family.</text>
</comment>
<evidence type="ECO:0000256" key="9">
    <source>
        <dbReference type="PROSITE-ProRule" id="PRU00282"/>
    </source>
</evidence>
<evidence type="ECO:0000313" key="14">
    <source>
        <dbReference type="Proteomes" id="UP001165060"/>
    </source>
</evidence>
<dbReference type="EMBL" id="BRYB01002042">
    <property type="protein sequence ID" value="GMI38605.1"/>
    <property type="molecule type" value="Genomic_DNA"/>
</dbReference>
<evidence type="ECO:0000256" key="4">
    <source>
        <dbReference type="ARBA" id="ARBA00022692"/>
    </source>
</evidence>
<sequence>MKQLHSLGSVPPTTPSTKPCFLLLLLLLSLPLASPYLPPPPPSPRPPSSLPSLASESVPPLVSLLAGSFGGSIGVGVAYPLDTIKVKMQAFNGRALSSPSPRPPPSGALAACREVLRSEGVRGFYPGVGSTMLGQFFIKGAVFLSYEVAREALPGTALGLGLAAAASGVAGGVVCTPVERLKVVLQAAPAGGYPGGSLGCLRRILADDGAGGLLTRGLDATLLREVPAYFFYFTAYSFITSRLGPLLPAALLPLAGGAAAGAASWVPVYPVDVVKTAMQSETGEGGGSDALAVARDLYRQGGFGVFWDGLTPKLIRAVINHAVTFAVFEKVCEAWTRYNLI</sequence>
<keyword evidence="12" id="KW-0732">Signal</keyword>
<evidence type="ECO:0000313" key="13">
    <source>
        <dbReference type="EMBL" id="GMI38605.1"/>
    </source>
</evidence>
<keyword evidence="3 10" id="KW-0813">Transport</keyword>
<feature type="repeat" description="Solcar" evidence="9">
    <location>
        <begin position="155"/>
        <end position="242"/>
    </location>
</feature>
<dbReference type="InterPro" id="IPR023395">
    <property type="entry name" value="MCP_dom_sf"/>
</dbReference>